<feature type="non-terminal residue" evidence="2">
    <location>
        <position position="364"/>
    </location>
</feature>
<dbReference type="PANTHER" id="PTHR30347:SF1">
    <property type="entry name" value="MECHANOSENSITIVE CHANNEL MSCK"/>
    <property type="match status" value="1"/>
</dbReference>
<dbReference type="Proteomes" id="UP000295678">
    <property type="component" value="Unassembled WGS sequence"/>
</dbReference>
<dbReference type="InterPro" id="IPR036397">
    <property type="entry name" value="RNaseH_sf"/>
</dbReference>
<protein>
    <submittedName>
        <fullName evidence="2">Homeodomain-containing protein</fullName>
    </submittedName>
</protein>
<keyword evidence="2" id="KW-0238">DNA-binding</keyword>
<organism evidence="2 3">
    <name type="scientific">Tepidamorphus gemmatus</name>
    <dbReference type="NCBI Taxonomy" id="747076"/>
    <lineage>
        <taxon>Bacteria</taxon>
        <taxon>Pseudomonadati</taxon>
        <taxon>Pseudomonadota</taxon>
        <taxon>Alphaproteobacteria</taxon>
        <taxon>Hyphomicrobiales</taxon>
        <taxon>Tepidamorphaceae</taxon>
        <taxon>Tepidamorphus</taxon>
    </lineage>
</organism>
<dbReference type="EMBL" id="SMAK01000031">
    <property type="protein sequence ID" value="TCT01969.1"/>
    <property type="molecule type" value="Genomic_DNA"/>
</dbReference>
<dbReference type="InterPro" id="IPR038717">
    <property type="entry name" value="Tc1-like_DDE_dom"/>
</dbReference>
<feature type="domain" description="Tc1-like transposase DDE" evidence="1">
    <location>
        <begin position="177"/>
        <end position="322"/>
    </location>
</feature>
<keyword evidence="2" id="KW-0371">Homeobox</keyword>
<dbReference type="GO" id="GO:0003677">
    <property type="term" value="F:DNA binding"/>
    <property type="evidence" value="ECO:0007669"/>
    <property type="project" value="UniProtKB-KW"/>
</dbReference>
<dbReference type="AlphaFoldDB" id="A0A4R3LQT1"/>
<reference evidence="2 3" key="1">
    <citation type="submission" date="2019-03" db="EMBL/GenBank/DDBJ databases">
        <title>Genomic Encyclopedia of Type Strains, Phase IV (KMG-IV): sequencing the most valuable type-strain genomes for metagenomic binning, comparative biology and taxonomic classification.</title>
        <authorList>
            <person name="Goeker M."/>
        </authorList>
    </citation>
    <scope>NUCLEOTIDE SEQUENCE [LARGE SCALE GENOMIC DNA]</scope>
    <source>
        <strain evidence="2 3">DSM 19345</strain>
    </source>
</reference>
<dbReference type="InterPro" id="IPR009057">
    <property type="entry name" value="Homeodomain-like_sf"/>
</dbReference>
<name>A0A4R3LQT1_9HYPH</name>
<dbReference type="SUPFAM" id="SSF46689">
    <property type="entry name" value="Homeodomain-like"/>
    <property type="match status" value="1"/>
</dbReference>
<evidence type="ECO:0000313" key="2">
    <source>
        <dbReference type="EMBL" id="TCT01969.1"/>
    </source>
</evidence>
<evidence type="ECO:0000259" key="1">
    <source>
        <dbReference type="Pfam" id="PF13358"/>
    </source>
</evidence>
<sequence length="364" mass="41146">MRVWAMRPGISITLTAADRSRLEAIVGNRNAPQKHAWRARIVLLSADGLGTFEIMRRTGKSKTCVWRWQERFAEEGVKGLLRDKTRPSRIKPLEQAVIDKVIALTATAPPHEATHWTAPAMAKTVGISASSVQRIWRAHGLAPHRTRHFKLSNDPDFVPKLRDIVGLYVDPPAHAVVLSADEKSQIQALDRTQPGLPMKKGRAGTMTHDYKRNGTTTLFAALNVLDGTVIGRNMQRHRHQEFIRFLNAVEAEVPAGKLIHAILDNYATHKHPRVRAWLARHPRWTFHFTPTSCSWLNAVETFFATLTKRRLKRGVFRSVVDLQAAINRYLGEANRDPKPFIWTADPDKIIAAVKRGREVLDSIH</sequence>
<dbReference type="Pfam" id="PF13551">
    <property type="entry name" value="HTH_29"/>
    <property type="match status" value="1"/>
</dbReference>
<gene>
    <name evidence="2" type="ORF">EDC22_1311</name>
</gene>
<accession>A0A4R3LQT1</accession>
<comment type="caution">
    <text evidence="2">The sequence shown here is derived from an EMBL/GenBank/DDBJ whole genome shotgun (WGS) entry which is preliminary data.</text>
</comment>
<dbReference type="InterPro" id="IPR052702">
    <property type="entry name" value="MscS-like_channel"/>
</dbReference>
<dbReference type="Gene3D" id="3.30.420.10">
    <property type="entry name" value="Ribonuclease H-like superfamily/Ribonuclease H"/>
    <property type="match status" value="1"/>
</dbReference>
<dbReference type="Pfam" id="PF13358">
    <property type="entry name" value="DDE_3"/>
    <property type="match status" value="1"/>
</dbReference>
<dbReference type="NCBIfam" id="NF033545">
    <property type="entry name" value="transpos_IS630"/>
    <property type="match status" value="1"/>
</dbReference>
<dbReference type="PANTHER" id="PTHR30347">
    <property type="entry name" value="POTASSIUM CHANNEL RELATED"/>
    <property type="match status" value="1"/>
</dbReference>
<keyword evidence="3" id="KW-1185">Reference proteome</keyword>
<proteinExistence type="predicted"/>
<evidence type="ECO:0000313" key="3">
    <source>
        <dbReference type="Proteomes" id="UP000295678"/>
    </source>
</evidence>
<dbReference type="InterPro" id="IPR047655">
    <property type="entry name" value="Transpos_IS630-like"/>
</dbReference>